<dbReference type="Proteomes" id="UP000199706">
    <property type="component" value="Unassembled WGS sequence"/>
</dbReference>
<dbReference type="OrthoDB" id="9135622at2"/>
<proteinExistence type="predicted"/>
<name>A0A1G8N5T4_9BURK</name>
<organism evidence="1 2">
    <name type="scientific">Paraburkholderia phenazinium</name>
    <dbReference type="NCBI Taxonomy" id="60549"/>
    <lineage>
        <taxon>Bacteria</taxon>
        <taxon>Pseudomonadati</taxon>
        <taxon>Pseudomonadota</taxon>
        <taxon>Betaproteobacteria</taxon>
        <taxon>Burkholderiales</taxon>
        <taxon>Burkholderiaceae</taxon>
        <taxon>Paraburkholderia</taxon>
    </lineage>
</organism>
<accession>A0A1G8N5T4</accession>
<dbReference type="RefSeq" id="WP_090695732.1">
    <property type="nucleotide sequence ID" value="NZ_CADERL010000015.1"/>
</dbReference>
<reference evidence="1 2" key="1">
    <citation type="submission" date="2016-10" db="EMBL/GenBank/DDBJ databases">
        <authorList>
            <person name="de Groot N.N."/>
        </authorList>
    </citation>
    <scope>NUCLEOTIDE SEQUENCE [LARGE SCALE GENOMIC DNA]</scope>
    <source>
        <strain evidence="1 2">LMG 2247</strain>
    </source>
</reference>
<evidence type="ECO:0000313" key="1">
    <source>
        <dbReference type="EMBL" id="SDI75649.1"/>
    </source>
</evidence>
<evidence type="ECO:0000313" key="2">
    <source>
        <dbReference type="Proteomes" id="UP000199706"/>
    </source>
</evidence>
<dbReference type="AlphaFoldDB" id="A0A1G8N5T4"/>
<sequence>MSFSATILVLICAACWVAVMLARSGGLRSKGDAQQPQGRRVLRDALEKRGDVPDVRNVRSVRDVRKVRDIRGLRGGRNRRG</sequence>
<gene>
    <name evidence="1" type="ORF">SAMN05216466_13330</name>
</gene>
<dbReference type="EMBL" id="FNCJ01000033">
    <property type="protein sequence ID" value="SDI75649.1"/>
    <property type="molecule type" value="Genomic_DNA"/>
</dbReference>
<protein>
    <submittedName>
        <fullName evidence="1">Uncharacterized protein</fullName>
    </submittedName>
</protein>